<dbReference type="FunFam" id="3.30.428.10:FF:000004">
    <property type="entry name" value="aprataxin isoform X2"/>
    <property type="match status" value="1"/>
</dbReference>
<feature type="domain" description="HIT" evidence="9">
    <location>
        <begin position="22"/>
        <end position="125"/>
    </location>
</feature>
<comment type="caution">
    <text evidence="8">Lacks conserved residue(s) required for the propagation of feature annotation.</text>
</comment>
<dbReference type="SUPFAM" id="SSF54197">
    <property type="entry name" value="HIT-like"/>
    <property type="match status" value="1"/>
</dbReference>
<keyword evidence="7" id="KW-0539">Nucleus</keyword>
<keyword evidence="3" id="KW-0227">DNA damage</keyword>
<dbReference type="EMBL" id="BT126744">
    <property type="protein sequence ID" value="AEE61706.1"/>
    <property type="molecule type" value="mRNA"/>
</dbReference>
<evidence type="ECO:0000256" key="7">
    <source>
        <dbReference type="ARBA" id="ARBA00023242"/>
    </source>
</evidence>
<dbReference type="Pfam" id="PF11969">
    <property type="entry name" value="DcpS_C"/>
    <property type="match status" value="1"/>
</dbReference>
<dbReference type="GO" id="GO:0003725">
    <property type="term" value="F:double-stranded RNA binding"/>
    <property type="evidence" value="ECO:0007669"/>
    <property type="project" value="TreeGrafter"/>
</dbReference>
<evidence type="ECO:0000256" key="4">
    <source>
        <dbReference type="ARBA" id="ARBA00022833"/>
    </source>
</evidence>
<evidence type="ECO:0000256" key="5">
    <source>
        <dbReference type="ARBA" id="ARBA00023125"/>
    </source>
</evidence>
<dbReference type="PANTHER" id="PTHR12486:SF4">
    <property type="entry name" value="APRATAXIN"/>
    <property type="match status" value="1"/>
</dbReference>
<dbReference type="OrthoDB" id="3512845at2759"/>
<evidence type="ECO:0000256" key="1">
    <source>
        <dbReference type="ARBA" id="ARBA00004123"/>
    </source>
</evidence>
<dbReference type="HOGENOM" id="CLU_066882_3_0_1"/>
<dbReference type="Pfam" id="PF16278">
    <property type="entry name" value="zf-C2HE"/>
    <property type="match status" value="1"/>
</dbReference>
<dbReference type="GO" id="GO:0003697">
    <property type="term" value="F:single-stranded DNA binding"/>
    <property type="evidence" value="ECO:0007669"/>
    <property type="project" value="TreeGrafter"/>
</dbReference>
<dbReference type="InterPro" id="IPR011146">
    <property type="entry name" value="HIT-like"/>
</dbReference>
<dbReference type="GO" id="GO:1990165">
    <property type="term" value="F:single-strand break-containing DNA binding"/>
    <property type="evidence" value="ECO:0007669"/>
    <property type="project" value="TreeGrafter"/>
</dbReference>
<keyword evidence="4" id="KW-0862">Zinc</keyword>
<keyword evidence="5" id="KW-0238">DNA-binding</keyword>
<dbReference type="PANTHER" id="PTHR12486">
    <property type="entry name" value="APRATAXIN-RELATED"/>
    <property type="match status" value="1"/>
</dbReference>
<dbReference type="InterPro" id="IPR036265">
    <property type="entry name" value="HIT-like_sf"/>
</dbReference>
<dbReference type="AlphaFoldDB" id="J3JU32"/>
<evidence type="ECO:0000256" key="8">
    <source>
        <dbReference type="PROSITE-ProRule" id="PRU00464"/>
    </source>
</evidence>
<keyword evidence="2" id="KW-0479">Metal-binding</keyword>
<evidence type="ECO:0000256" key="6">
    <source>
        <dbReference type="ARBA" id="ARBA00023204"/>
    </source>
</evidence>
<evidence type="ECO:0000313" key="10">
    <source>
        <dbReference type="EMBL" id="AEE61706.1"/>
    </source>
</evidence>
<dbReference type="GO" id="GO:0046872">
    <property type="term" value="F:metal ion binding"/>
    <property type="evidence" value="ECO:0007669"/>
    <property type="project" value="UniProtKB-KW"/>
</dbReference>
<name>J3JU32_DENPD</name>
<dbReference type="Gene3D" id="3.30.428.10">
    <property type="entry name" value="HIT-like"/>
    <property type="match status" value="1"/>
</dbReference>
<dbReference type="GO" id="GO:0000012">
    <property type="term" value="P:single strand break repair"/>
    <property type="evidence" value="ECO:0007669"/>
    <property type="project" value="TreeGrafter"/>
</dbReference>
<dbReference type="GO" id="GO:0030983">
    <property type="term" value="F:mismatched DNA binding"/>
    <property type="evidence" value="ECO:0007669"/>
    <property type="project" value="TreeGrafter"/>
</dbReference>
<comment type="subcellular location">
    <subcellularLocation>
        <location evidence="1">Nucleus</location>
    </subcellularLocation>
</comment>
<dbReference type="GO" id="GO:0005634">
    <property type="term" value="C:nucleus"/>
    <property type="evidence" value="ECO:0007669"/>
    <property type="project" value="UniProtKB-SubCell"/>
</dbReference>
<keyword evidence="6" id="KW-0234">DNA repair</keyword>
<accession>J3JU32</accession>
<dbReference type="GO" id="GO:0033699">
    <property type="term" value="F:DNA 5'-adenosine monophosphate hydrolase activity"/>
    <property type="evidence" value="ECO:0007669"/>
    <property type="project" value="TreeGrafter"/>
</dbReference>
<dbReference type="PROSITE" id="PS51084">
    <property type="entry name" value="HIT_2"/>
    <property type="match status" value="1"/>
</dbReference>
<protein>
    <recommendedName>
        <fullName evidence="9">HIT domain-containing protein</fullName>
    </recommendedName>
</protein>
<evidence type="ECO:0000256" key="3">
    <source>
        <dbReference type="ARBA" id="ARBA00022763"/>
    </source>
</evidence>
<evidence type="ECO:0000259" key="9">
    <source>
        <dbReference type="PROSITE" id="PS51084"/>
    </source>
</evidence>
<sequence length="195" mass="22471">MKRKFSELESGENTSGEMGTWALGLLKAMNNPNSVLKTDNKVTMIKDLYPKARHHFLVLPNKDISDLKTVQPEHLGMLRHMDKIAKEYVQENHPGVNFMIGYHAEASMHRLHLHVISDDLDSTAMKTKKHWNSFVTKFFINSKDIRQSLANNGSVQLPSKEQCKQYLDTALKCHKCDFKPKHMPDLKKHILTHLK</sequence>
<proteinExistence type="evidence at transcript level"/>
<dbReference type="InterPro" id="IPR032566">
    <property type="entry name" value="Znf-C2HE"/>
</dbReference>
<reference evidence="10" key="1">
    <citation type="journal article" date="2012" name="Insect Biochem. Mol. Biol.">
        <title>Transcriptome and full-length cDNA resources for the mountain pine beetle, Dendroctonus ponderosae Hopkins, a major insect pest of pine forests.</title>
        <authorList>
            <person name="Keeling C.I."/>
            <person name="Henderson H."/>
            <person name="Li M."/>
            <person name="Yuen M."/>
            <person name="Clark E.L."/>
            <person name="Fraser J.D."/>
            <person name="Huber D.P."/>
            <person name="Liao N.Y."/>
            <person name="Roderick Docking T."/>
            <person name="Birol I."/>
            <person name="Chan S.K."/>
            <person name="Taylor G.A."/>
            <person name="Palmquist D."/>
            <person name="Jones S.J."/>
            <person name="Bohlmann J."/>
        </authorList>
    </citation>
    <scope>NUCLEOTIDE SEQUENCE</scope>
    <source>
        <tissue evidence="10">Midgut and adhering fatbody of emerged adults of both sexes after feeding on lodgepole pine for up to 64 h</tissue>
    </source>
</reference>
<organism evidence="10">
    <name type="scientific">Dendroctonus ponderosae</name>
    <name type="common">Mountain pine beetle</name>
    <dbReference type="NCBI Taxonomy" id="77166"/>
    <lineage>
        <taxon>Eukaryota</taxon>
        <taxon>Metazoa</taxon>
        <taxon>Ecdysozoa</taxon>
        <taxon>Arthropoda</taxon>
        <taxon>Hexapoda</taxon>
        <taxon>Insecta</taxon>
        <taxon>Pterygota</taxon>
        <taxon>Neoptera</taxon>
        <taxon>Endopterygota</taxon>
        <taxon>Coleoptera</taxon>
        <taxon>Polyphaga</taxon>
        <taxon>Cucujiformia</taxon>
        <taxon>Curculionidae</taxon>
        <taxon>Scolytinae</taxon>
        <taxon>Dendroctonus</taxon>
    </lineage>
</organism>
<evidence type="ECO:0000256" key="2">
    <source>
        <dbReference type="ARBA" id="ARBA00022723"/>
    </source>
</evidence>